<accession>A0A8J3QEU4</accession>
<comment type="caution">
    <text evidence="3">The sequence shown here is derived from an EMBL/GenBank/DDBJ whole genome shotgun (WGS) entry which is preliminary data.</text>
</comment>
<dbReference type="InterPro" id="IPR053173">
    <property type="entry name" value="SAM-binding_MTase"/>
</dbReference>
<proteinExistence type="predicted"/>
<dbReference type="Pfam" id="PF13847">
    <property type="entry name" value="Methyltransf_31"/>
    <property type="match status" value="1"/>
</dbReference>
<dbReference type="RefSeq" id="WP_239124134.1">
    <property type="nucleotide sequence ID" value="NZ_BONY01000043.1"/>
</dbReference>
<dbReference type="EMBL" id="BONY01000043">
    <property type="protein sequence ID" value="GIH08001.1"/>
    <property type="molecule type" value="Genomic_DNA"/>
</dbReference>
<gene>
    <name evidence="3" type="ORF">Rhe02_60680</name>
</gene>
<dbReference type="InterPro" id="IPR048711">
    <property type="entry name" value="WHD_Rv2258c"/>
</dbReference>
<dbReference type="Gene3D" id="1.10.10.10">
    <property type="entry name" value="Winged helix-like DNA-binding domain superfamily/Winged helix DNA-binding domain"/>
    <property type="match status" value="1"/>
</dbReference>
<evidence type="ECO:0000259" key="1">
    <source>
        <dbReference type="Pfam" id="PF13847"/>
    </source>
</evidence>
<dbReference type="GO" id="GO:0032259">
    <property type="term" value="P:methylation"/>
    <property type="evidence" value="ECO:0007669"/>
    <property type="project" value="UniProtKB-KW"/>
</dbReference>
<feature type="domain" description="Methyltransferase" evidence="1">
    <location>
        <begin position="175"/>
        <end position="281"/>
    </location>
</feature>
<dbReference type="SUPFAM" id="SSF53335">
    <property type="entry name" value="S-adenosyl-L-methionine-dependent methyltransferases"/>
    <property type="match status" value="1"/>
</dbReference>
<evidence type="ECO:0000313" key="4">
    <source>
        <dbReference type="Proteomes" id="UP000612899"/>
    </source>
</evidence>
<dbReference type="PANTHER" id="PTHR45128">
    <property type="entry name" value="METHYLTRANSFERASE TYPE 11"/>
    <property type="match status" value="1"/>
</dbReference>
<dbReference type="Proteomes" id="UP000612899">
    <property type="component" value="Unassembled WGS sequence"/>
</dbReference>
<dbReference type="CDD" id="cd02440">
    <property type="entry name" value="AdoMet_MTases"/>
    <property type="match status" value="1"/>
</dbReference>
<name>A0A8J3QEU4_9ACTN</name>
<dbReference type="Gene3D" id="3.40.50.150">
    <property type="entry name" value="Vaccinia Virus protein VP39"/>
    <property type="match status" value="1"/>
</dbReference>
<keyword evidence="3" id="KW-0489">Methyltransferase</keyword>
<protein>
    <submittedName>
        <fullName evidence="3">SAM-dependent methyltransferase</fullName>
    </submittedName>
</protein>
<dbReference type="SUPFAM" id="SSF46785">
    <property type="entry name" value="Winged helix' DNA-binding domain"/>
    <property type="match status" value="1"/>
</dbReference>
<dbReference type="InterPro" id="IPR029063">
    <property type="entry name" value="SAM-dependent_MTases_sf"/>
</dbReference>
<feature type="domain" description="S-adenosylmethionine-dependent methyltransferase Rv2258c-like winged HTH" evidence="2">
    <location>
        <begin position="32"/>
        <end position="99"/>
    </location>
</feature>
<dbReference type="InterPro" id="IPR025714">
    <property type="entry name" value="Methyltranfer_dom"/>
</dbReference>
<evidence type="ECO:0000313" key="3">
    <source>
        <dbReference type="EMBL" id="GIH08001.1"/>
    </source>
</evidence>
<keyword evidence="3" id="KW-0808">Transferase</keyword>
<dbReference type="AlphaFoldDB" id="A0A8J3QEU4"/>
<evidence type="ECO:0000259" key="2">
    <source>
        <dbReference type="Pfam" id="PF21320"/>
    </source>
</evidence>
<dbReference type="Pfam" id="PF21320">
    <property type="entry name" value="WHD_Rv2258c"/>
    <property type="match status" value="1"/>
</dbReference>
<dbReference type="InterPro" id="IPR036390">
    <property type="entry name" value="WH_DNA-bd_sf"/>
</dbReference>
<reference evidence="3" key="1">
    <citation type="submission" date="2021-01" db="EMBL/GenBank/DDBJ databases">
        <title>Whole genome shotgun sequence of Rhizocola hellebori NBRC 109834.</title>
        <authorList>
            <person name="Komaki H."/>
            <person name="Tamura T."/>
        </authorList>
    </citation>
    <scope>NUCLEOTIDE SEQUENCE</scope>
    <source>
        <strain evidence="3">NBRC 109834</strain>
    </source>
</reference>
<organism evidence="3 4">
    <name type="scientific">Rhizocola hellebori</name>
    <dbReference type="NCBI Taxonomy" id="1392758"/>
    <lineage>
        <taxon>Bacteria</taxon>
        <taxon>Bacillati</taxon>
        <taxon>Actinomycetota</taxon>
        <taxon>Actinomycetes</taxon>
        <taxon>Micromonosporales</taxon>
        <taxon>Micromonosporaceae</taxon>
        <taxon>Rhizocola</taxon>
    </lineage>
</organism>
<dbReference type="GO" id="GO:0008168">
    <property type="term" value="F:methyltransferase activity"/>
    <property type="evidence" value="ECO:0007669"/>
    <property type="project" value="UniProtKB-KW"/>
</dbReference>
<sequence length="355" mass="37473">MTTTATPIDQQRLMDFVFKAVGDFGALLTGSMVVIGDKLGLYRAMAGAGPLTSAQLADRTGTAERYVREWLCAQAAAGYVEVDGEDRFSLPAEHAIALTDESSPACVVGGFELMLAAVRSTDRLVTAFRTGNGVGWHEHHPDLFSGCERFFRPGYAAHLISTWIPALDGVEAKLRKGGRVADVGCGHGASTVLMAQAFPQSTFVGTDYHSGSIEAAQQRAAEAGVGARTRFDTGRAKDLAGTFDLICLFDCLHDMGDPAGACAHLRENLAPGGTLLIVEPFAGDRVTDNLNPVGAVYYGASTLLCTPNSLSQEHGAALGAQAGEARLREVVTGAGFSSFKRVAETPFNLVFEARP</sequence>
<keyword evidence="4" id="KW-1185">Reference proteome</keyword>
<dbReference type="PANTHER" id="PTHR45128:SF2">
    <property type="entry name" value="METHYLTRANSFERASE DOMAIN-CONTAINING PROTEIN"/>
    <property type="match status" value="1"/>
</dbReference>
<dbReference type="InterPro" id="IPR036388">
    <property type="entry name" value="WH-like_DNA-bd_sf"/>
</dbReference>